<organism evidence="2 3">
    <name type="scientific">Mycobacterium gordonae</name>
    <dbReference type="NCBI Taxonomy" id="1778"/>
    <lineage>
        <taxon>Bacteria</taxon>
        <taxon>Bacillati</taxon>
        <taxon>Actinomycetota</taxon>
        <taxon>Actinomycetes</taxon>
        <taxon>Mycobacteriales</taxon>
        <taxon>Mycobacteriaceae</taxon>
        <taxon>Mycobacterium</taxon>
    </lineage>
</organism>
<keyword evidence="1" id="KW-0732">Signal</keyword>
<accession>A0A0Q2U851</accession>
<feature type="chain" id="PRO_5006197891" description="DUF732 domain-containing protein" evidence="1">
    <location>
        <begin position="41"/>
        <end position="108"/>
    </location>
</feature>
<dbReference type="EMBL" id="LKTM01000343">
    <property type="protein sequence ID" value="KQH76800.1"/>
    <property type="molecule type" value="Genomic_DNA"/>
</dbReference>
<reference evidence="2 3" key="1">
    <citation type="submission" date="2015-10" db="EMBL/GenBank/DDBJ databases">
        <title>Mycobacterium gordonae draft genome assembly.</title>
        <authorList>
            <person name="Ustinova V."/>
            <person name="Smirnova T."/>
            <person name="Blagodatskikh K."/>
            <person name="Varlamov D."/>
            <person name="Larionova E."/>
            <person name="Chernousova L."/>
        </authorList>
    </citation>
    <scope>NUCLEOTIDE SEQUENCE [LARGE SCALE GENOMIC DNA]</scope>
    <source>
        <strain evidence="2 3">CTRI 14-8773</strain>
    </source>
</reference>
<evidence type="ECO:0000256" key="1">
    <source>
        <dbReference type="SAM" id="SignalP"/>
    </source>
</evidence>
<evidence type="ECO:0000313" key="2">
    <source>
        <dbReference type="EMBL" id="KQH76800.1"/>
    </source>
</evidence>
<name>A0A0Q2U851_MYCGO</name>
<feature type="signal peptide" evidence="1">
    <location>
        <begin position="1"/>
        <end position="40"/>
    </location>
</feature>
<proteinExistence type="predicted"/>
<dbReference type="Proteomes" id="UP000051677">
    <property type="component" value="Unassembled WGS sequence"/>
</dbReference>
<evidence type="ECO:0008006" key="4">
    <source>
        <dbReference type="Google" id="ProtNLM"/>
    </source>
</evidence>
<comment type="caution">
    <text evidence="2">The sequence shown here is derived from an EMBL/GenBank/DDBJ whole genome shotgun (WGS) entry which is preliminary data.</text>
</comment>
<sequence>MYARKLHTRQHAGKHRLRSATVIAGVSLVAWCGASGIAHADDNHEREACALMDDSASAVHFGYGSSTMQYAYAVLSTKLPPENAAHVLFNATRDNCPNHAADLPPGWR</sequence>
<dbReference type="AlphaFoldDB" id="A0A0Q2U851"/>
<gene>
    <name evidence="2" type="ORF">AO501_09445</name>
</gene>
<protein>
    <recommendedName>
        <fullName evidence="4">DUF732 domain-containing protein</fullName>
    </recommendedName>
</protein>
<evidence type="ECO:0000313" key="3">
    <source>
        <dbReference type="Proteomes" id="UP000051677"/>
    </source>
</evidence>